<reference evidence="2" key="1">
    <citation type="submission" date="2019-10" db="EMBL/GenBank/DDBJ databases">
        <title>Draft genome sequece of Microseira wollei NIES-4236.</title>
        <authorList>
            <person name="Yamaguchi H."/>
            <person name="Suzuki S."/>
            <person name="Kawachi M."/>
        </authorList>
    </citation>
    <scope>NUCLEOTIDE SEQUENCE</scope>
    <source>
        <strain evidence="2">NIES-4236</strain>
    </source>
</reference>
<dbReference type="GO" id="GO:0006935">
    <property type="term" value="P:chemotaxis"/>
    <property type="evidence" value="ECO:0007669"/>
    <property type="project" value="InterPro"/>
</dbReference>
<dbReference type="EMBL" id="BLAY01000016">
    <property type="protein sequence ID" value="GET36660.1"/>
    <property type="molecule type" value="Genomic_DNA"/>
</dbReference>
<dbReference type="SMART" id="SM00260">
    <property type="entry name" value="CheW"/>
    <property type="match status" value="1"/>
</dbReference>
<dbReference type="PROSITE" id="PS50851">
    <property type="entry name" value="CHEW"/>
    <property type="match status" value="1"/>
</dbReference>
<evidence type="ECO:0000313" key="3">
    <source>
        <dbReference type="Proteomes" id="UP001050975"/>
    </source>
</evidence>
<evidence type="ECO:0000313" key="2">
    <source>
        <dbReference type="EMBL" id="GET36660.1"/>
    </source>
</evidence>
<comment type="caution">
    <text evidence="2">The sequence shown here is derived from an EMBL/GenBank/DDBJ whole genome shotgun (WGS) entry which is preliminary data.</text>
</comment>
<dbReference type="Gene3D" id="2.40.50.180">
    <property type="entry name" value="CheA-289, Domain 4"/>
    <property type="match status" value="1"/>
</dbReference>
<sequence>MIDAAKNSNSTSVARIEAINASLEEGEKFLRFQLGAEAIALLPLNIIKQVMQVSVNEILPVPQMPGCVLGIYNWRGEMLWLVDLGQLVGFLPLVSSENVMAIAIQIQDKILGLVVRQINDIDRHHLDQINLPAIGLFAPELMPYLQGYIIGSNQEVLMLLNGSAIANAPLWQINRFVGA</sequence>
<evidence type="ECO:0000259" key="1">
    <source>
        <dbReference type="PROSITE" id="PS50851"/>
    </source>
</evidence>
<name>A0AAV3X7N2_9CYAN</name>
<dbReference type="AlphaFoldDB" id="A0AAV3X7N2"/>
<dbReference type="PANTHER" id="PTHR22617">
    <property type="entry name" value="CHEMOTAXIS SENSOR HISTIDINE KINASE-RELATED"/>
    <property type="match status" value="1"/>
</dbReference>
<keyword evidence="3" id="KW-1185">Reference proteome</keyword>
<organism evidence="2 3">
    <name type="scientific">Microseira wollei NIES-4236</name>
    <dbReference type="NCBI Taxonomy" id="2530354"/>
    <lineage>
        <taxon>Bacteria</taxon>
        <taxon>Bacillati</taxon>
        <taxon>Cyanobacteriota</taxon>
        <taxon>Cyanophyceae</taxon>
        <taxon>Oscillatoriophycideae</taxon>
        <taxon>Aerosakkonematales</taxon>
        <taxon>Aerosakkonemataceae</taxon>
        <taxon>Microseira</taxon>
    </lineage>
</organism>
<dbReference type="GO" id="GO:0007165">
    <property type="term" value="P:signal transduction"/>
    <property type="evidence" value="ECO:0007669"/>
    <property type="project" value="InterPro"/>
</dbReference>
<accession>A0AAV3X7N2</accession>
<proteinExistence type="predicted"/>
<dbReference type="SUPFAM" id="SSF50341">
    <property type="entry name" value="CheW-like"/>
    <property type="match status" value="1"/>
</dbReference>
<dbReference type="Pfam" id="PF01584">
    <property type="entry name" value="CheW"/>
    <property type="match status" value="1"/>
</dbReference>
<protein>
    <submittedName>
        <fullName evidence="2">CheW protein</fullName>
    </submittedName>
</protein>
<dbReference type="PANTHER" id="PTHR22617:SF23">
    <property type="entry name" value="CHEMOTAXIS PROTEIN CHEW"/>
    <property type="match status" value="1"/>
</dbReference>
<dbReference type="InterPro" id="IPR036061">
    <property type="entry name" value="CheW-like_dom_sf"/>
</dbReference>
<feature type="domain" description="CheW-like" evidence="1">
    <location>
        <begin position="26"/>
        <end position="171"/>
    </location>
</feature>
<dbReference type="RefSeq" id="WP_226576725.1">
    <property type="nucleotide sequence ID" value="NZ_BLAY01000016.1"/>
</dbReference>
<dbReference type="Proteomes" id="UP001050975">
    <property type="component" value="Unassembled WGS sequence"/>
</dbReference>
<dbReference type="InterPro" id="IPR039315">
    <property type="entry name" value="CheW"/>
</dbReference>
<dbReference type="GO" id="GO:0005829">
    <property type="term" value="C:cytosol"/>
    <property type="evidence" value="ECO:0007669"/>
    <property type="project" value="TreeGrafter"/>
</dbReference>
<gene>
    <name evidence="2" type="ORF">MiSe_14120</name>
</gene>
<dbReference type="InterPro" id="IPR002545">
    <property type="entry name" value="CheW-lke_dom"/>
</dbReference>